<dbReference type="InterPro" id="IPR014001">
    <property type="entry name" value="Helicase_ATP-bd"/>
</dbReference>
<dbReference type="Pfam" id="PF02732">
    <property type="entry name" value="ERCC4"/>
    <property type="match status" value="1"/>
</dbReference>
<feature type="region of interest" description="Disordered" evidence="5">
    <location>
        <begin position="542"/>
        <end position="567"/>
    </location>
</feature>
<dbReference type="CDD" id="cd12089">
    <property type="entry name" value="Hef_ID"/>
    <property type="match status" value="1"/>
</dbReference>
<dbReference type="SMART" id="SM00490">
    <property type="entry name" value="HELICc"/>
    <property type="match status" value="1"/>
</dbReference>
<protein>
    <recommendedName>
        <fullName evidence="10">DEAD/DEAH box helicase</fullName>
    </recommendedName>
</protein>
<gene>
    <name evidence="8" type="ORF">CXX69_05820</name>
</gene>
<dbReference type="PROSITE" id="PS51194">
    <property type="entry name" value="HELICASE_CTER"/>
    <property type="match status" value="1"/>
</dbReference>
<evidence type="ECO:0000313" key="8">
    <source>
        <dbReference type="EMBL" id="PXF21099.1"/>
    </source>
</evidence>
<dbReference type="InterPro" id="IPR041755">
    <property type="entry name" value="Hef_ID"/>
</dbReference>
<dbReference type="InterPro" id="IPR006166">
    <property type="entry name" value="ERCC4_domain"/>
</dbReference>
<dbReference type="Gene3D" id="3.40.50.10130">
    <property type="match status" value="1"/>
</dbReference>
<organism evidence="8 9">
    <name type="scientific">Candidatus Thalassarchaeum betae</name>
    <dbReference type="NCBI Taxonomy" id="2599289"/>
    <lineage>
        <taxon>Archaea</taxon>
        <taxon>Methanobacteriati</taxon>
        <taxon>Thermoplasmatota</taxon>
        <taxon>Candidatus Poseidoniia</taxon>
        <taxon>Candidatus Poseidoniales</taxon>
        <taxon>Candidatus Thalassarchaeaceae</taxon>
        <taxon>Candidatus Thalassarchaeum</taxon>
    </lineage>
</organism>
<evidence type="ECO:0000256" key="3">
    <source>
        <dbReference type="ARBA" id="ARBA00022806"/>
    </source>
</evidence>
<dbReference type="SUPFAM" id="SSF52540">
    <property type="entry name" value="P-loop containing nucleoside triphosphate hydrolases"/>
    <property type="match status" value="1"/>
</dbReference>
<evidence type="ECO:0000256" key="4">
    <source>
        <dbReference type="ARBA" id="ARBA00022840"/>
    </source>
</evidence>
<dbReference type="SUPFAM" id="SSF47781">
    <property type="entry name" value="RuvA domain 2-like"/>
    <property type="match status" value="1"/>
</dbReference>
<evidence type="ECO:0008006" key="10">
    <source>
        <dbReference type="Google" id="ProtNLM"/>
    </source>
</evidence>
<dbReference type="InterPro" id="IPR011335">
    <property type="entry name" value="Restrct_endonuc-II-like"/>
</dbReference>
<keyword evidence="2" id="KW-0378">Hydrolase</keyword>
<dbReference type="Pfam" id="PF21210">
    <property type="entry name" value="RNA_helicase_helical"/>
    <property type="match status" value="1"/>
</dbReference>
<dbReference type="GO" id="GO:0004518">
    <property type="term" value="F:nuclease activity"/>
    <property type="evidence" value="ECO:0007669"/>
    <property type="project" value="InterPro"/>
</dbReference>
<evidence type="ECO:0000256" key="2">
    <source>
        <dbReference type="ARBA" id="ARBA00022801"/>
    </source>
</evidence>
<dbReference type="SMART" id="SM00891">
    <property type="entry name" value="ERCC4"/>
    <property type="match status" value="1"/>
</dbReference>
<dbReference type="InterPro" id="IPR027417">
    <property type="entry name" value="P-loop_NTPase"/>
</dbReference>
<dbReference type="GO" id="GO:0140097">
    <property type="term" value="F:catalytic activity, acting on DNA"/>
    <property type="evidence" value="ECO:0007669"/>
    <property type="project" value="UniProtKB-ARBA"/>
</dbReference>
<reference evidence="8 9" key="1">
    <citation type="journal article" date="2015" name="Nat. Commun.">
        <title>Genomic and transcriptomic evidence for scavenging of diverse organic compounds by widespread deep-sea archaea.</title>
        <authorList>
            <person name="Li M."/>
            <person name="Baker B.J."/>
            <person name="Anantharaman K."/>
            <person name="Jain S."/>
            <person name="Breier J.A."/>
            <person name="Dick G.J."/>
        </authorList>
    </citation>
    <scope>NUCLEOTIDE SEQUENCE [LARGE SCALE GENOMIC DNA]</scope>
    <source>
        <strain evidence="8">Cayman_51_deep</strain>
    </source>
</reference>
<sequence>MQRTVCHPGLSSEVIEARAYQLEAADEALSGSMMLVLPTAAGKTVVAWMVIADRLATDDGWILIVAPTVALVDQHLRGIEPVLADSAAVNPISITGQNVAKKRLGMWGSSRLVVATPQVVRNDVLRGVLDLSDCSLLVVDEAHHATGNHAMAQVGDLYLSQASQPLILATTASPGSKTDQVEEICSRLGIGRIHLRAASEAMLSKHLAGLKIQEVRVRVPDQIRELAEPLVMWQSGIVDREKRLGRYVMPGLISHAGLSNAMERAQTAISRGESSAYQSVSRIATAMRLHHLINHLLCQGIAASSQFLKRMSRGEQSGTKSTRNFLRDQRVSSLLRSLEKMREVHTKVGAVRRLIRERLRRDADSRIIVFATYRDTVAAIEKALGGVEGARPIQFVGQSSRGGRDGLSPKQQVERLDEFRSGSANVLIATSVGEEGLDIPRADLVVFYEPVPSEIRTIQRRGRTGRHREGEVVVLIAEDTRDEGARAAAERKEEFMQRAVHRVRRRLPRSPHVDLSNLGEFEVRGDASTVAAEQFVREERGLHRTEISEVDSSESKEVRGPPDPLSPQTFRARGQTGLEQFVGEPPEPKEEVEETHSPISIARDLIALEEIGPPDVPGSTITADDRELNSAVIARLRALGSDVVIERLKTGDFCIGERILVERKTVRDFVDSLVDGRLLEQASRLVGAAPRTLILIEGEGLFQNSRVHPHALMGALTTLTLDFGIPVVTTKDGSETARFLTVAARREESMLDGLSESARERLEAVRPEFWNDPVTQAAAGAKELRQRHDDHRAAARALLEAIPSVDDELAACLLDRFGTIAALAWAEEGELREIDGISEDQVREICRTFRSGEQINP</sequence>
<proteinExistence type="predicted"/>
<keyword evidence="1" id="KW-0547">Nucleotide-binding</keyword>
<feature type="compositionally biased region" description="Basic and acidic residues" evidence="5">
    <location>
        <begin position="542"/>
        <end position="560"/>
    </location>
</feature>
<dbReference type="GO" id="GO:0006259">
    <property type="term" value="P:DNA metabolic process"/>
    <property type="evidence" value="ECO:0007669"/>
    <property type="project" value="UniProtKB-ARBA"/>
</dbReference>
<dbReference type="PANTHER" id="PTHR14025">
    <property type="entry name" value="FANCONI ANEMIA GROUP M FANCM FAMILY MEMBER"/>
    <property type="match status" value="1"/>
</dbReference>
<comment type="caution">
    <text evidence="8">The sequence shown here is derived from an EMBL/GenBank/DDBJ whole genome shotgun (WGS) entry which is preliminary data.</text>
</comment>
<dbReference type="Proteomes" id="UP000248161">
    <property type="component" value="Unassembled WGS sequence"/>
</dbReference>
<feature type="domain" description="Helicase ATP-binding" evidence="6">
    <location>
        <begin position="24"/>
        <end position="192"/>
    </location>
</feature>
<dbReference type="PROSITE" id="PS51192">
    <property type="entry name" value="HELICASE_ATP_BIND_1"/>
    <property type="match status" value="1"/>
</dbReference>
<dbReference type="PANTHER" id="PTHR14025:SF20">
    <property type="entry name" value="FANCONI ANEMIA GROUP M PROTEIN"/>
    <property type="match status" value="1"/>
</dbReference>
<dbReference type="Gene3D" id="3.40.50.300">
    <property type="entry name" value="P-loop containing nucleotide triphosphate hydrolases"/>
    <property type="match status" value="2"/>
</dbReference>
<dbReference type="AlphaFoldDB" id="A0A2V3HQI6"/>
<dbReference type="CDD" id="cd20075">
    <property type="entry name" value="XPF_nuclease_XPF_arch"/>
    <property type="match status" value="1"/>
</dbReference>
<dbReference type="GO" id="GO:0016787">
    <property type="term" value="F:hydrolase activity"/>
    <property type="evidence" value="ECO:0007669"/>
    <property type="project" value="UniProtKB-KW"/>
</dbReference>
<dbReference type="GO" id="GO:0005524">
    <property type="term" value="F:ATP binding"/>
    <property type="evidence" value="ECO:0007669"/>
    <property type="project" value="UniProtKB-KW"/>
</dbReference>
<keyword evidence="4" id="KW-0067">ATP-binding</keyword>
<dbReference type="Gene3D" id="1.20.1320.20">
    <property type="entry name" value="hef helicase domain"/>
    <property type="match status" value="1"/>
</dbReference>
<evidence type="ECO:0000256" key="5">
    <source>
        <dbReference type="SAM" id="MobiDB-lite"/>
    </source>
</evidence>
<dbReference type="Pfam" id="PF00271">
    <property type="entry name" value="Helicase_C"/>
    <property type="match status" value="1"/>
</dbReference>
<name>A0A2V3HQI6_9ARCH</name>
<dbReference type="Pfam" id="PF00270">
    <property type="entry name" value="DEAD"/>
    <property type="match status" value="1"/>
</dbReference>
<dbReference type="InterPro" id="IPR011545">
    <property type="entry name" value="DEAD/DEAH_box_helicase_dom"/>
</dbReference>
<evidence type="ECO:0000313" key="9">
    <source>
        <dbReference type="Proteomes" id="UP000248161"/>
    </source>
</evidence>
<evidence type="ECO:0000259" key="7">
    <source>
        <dbReference type="PROSITE" id="PS51194"/>
    </source>
</evidence>
<keyword evidence="3" id="KW-0347">Helicase</keyword>
<dbReference type="GO" id="GO:0004386">
    <property type="term" value="F:helicase activity"/>
    <property type="evidence" value="ECO:0007669"/>
    <property type="project" value="UniProtKB-KW"/>
</dbReference>
<dbReference type="SUPFAM" id="SSF52980">
    <property type="entry name" value="Restriction endonuclease-like"/>
    <property type="match status" value="1"/>
</dbReference>
<dbReference type="Gene3D" id="1.10.150.20">
    <property type="entry name" value="5' to 3' exonuclease, C-terminal subdomain"/>
    <property type="match status" value="1"/>
</dbReference>
<dbReference type="NCBIfam" id="NF010337">
    <property type="entry name" value="PRK13766.1"/>
    <property type="match status" value="1"/>
</dbReference>
<accession>A0A2V3HQI6</accession>
<evidence type="ECO:0000256" key="1">
    <source>
        <dbReference type="ARBA" id="ARBA00022741"/>
    </source>
</evidence>
<feature type="domain" description="Helicase C-terminal" evidence="7">
    <location>
        <begin position="347"/>
        <end position="511"/>
    </location>
</feature>
<dbReference type="SMART" id="SM00487">
    <property type="entry name" value="DEXDc"/>
    <property type="match status" value="1"/>
</dbReference>
<dbReference type="InterPro" id="IPR010994">
    <property type="entry name" value="RuvA_2-like"/>
</dbReference>
<dbReference type="GO" id="GO:0003677">
    <property type="term" value="F:DNA binding"/>
    <property type="evidence" value="ECO:0007669"/>
    <property type="project" value="InterPro"/>
</dbReference>
<dbReference type="EMBL" id="PSPG01000012">
    <property type="protein sequence ID" value="PXF21099.1"/>
    <property type="molecule type" value="Genomic_DNA"/>
</dbReference>
<dbReference type="InterPro" id="IPR001650">
    <property type="entry name" value="Helicase_C-like"/>
</dbReference>
<evidence type="ECO:0000259" key="6">
    <source>
        <dbReference type="PROSITE" id="PS51192"/>
    </source>
</evidence>